<accession>A0A1F6DGW1</accession>
<protein>
    <submittedName>
        <fullName evidence="1">Uncharacterized protein</fullName>
    </submittedName>
</protein>
<organism evidence="1 2">
    <name type="scientific">Candidatus Kaiserbacteria bacterium RIFCSPHIGHO2_01_FULL_56_24</name>
    <dbReference type="NCBI Taxonomy" id="1798487"/>
    <lineage>
        <taxon>Bacteria</taxon>
        <taxon>Candidatus Kaiseribacteriota</taxon>
    </lineage>
</organism>
<evidence type="ECO:0000313" key="2">
    <source>
        <dbReference type="Proteomes" id="UP000176377"/>
    </source>
</evidence>
<sequence>MTGKNAAQDKARKLARSFSRGIKKLKTREEWHAFYEVAVAELRCEFLGIGSEHPKQFKRLKMLANSFETLSMSVQRAAQIEPSG</sequence>
<proteinExistence type="predicted"/>
<dbReference type="Proteomes" id="UP000176377">
    <property type="component" value="Unassembled WGS sequence"/>
</dbReference>
<comment type="caution">
    <text evidence="1">The sequence shown here is derived from an EMBL/GenBank/DDBJ whole genome shotgun (WGS) entry which is preliminary data.</text>
</comment>
<gene>
    <name evidence="1" type="ORF">A2765_03765</name>
</gene>
<reference evidence="1 2" key="1">
    <citation type="journal article" date="2016" name="Nat. Commun.">
        <title>Thousands of microbial genomes shed light on interconnected biogeochemical processes in an aquifer system.</title>
        <authorList>
            <person name="Anantharaman K."/>
            <person name="Brown C.T."/>
            <person name="Hug L.A."/>
            <person name="Sharon I."/>
            <person name="Castelle C.J."/>
            <person name="Probst A.J."/>
            <person name="Thomas B.C."/>
            <person name="Singh A."/>
            <person name="Wilkins M.J."/>
            <person name="Karaoz U."/>
            <person name="Brodie E.L."/>
            <person name="Williams K.H."/>
            <person name="Hubbard S.S."/>
            <person name="Banfield J.F."/>
        </authorList>
    </citation>
    <scope>NUCLEOTIDE SEQUENCE [LARGE SCALE GENOMIC DNA]</scope>
</reference>
<evidence type="ECO:0000313" key="1">
    <source>
        <dbReference type="EMBL" id="OGG60663.1"/>
    </source>
</evidence>
<dbReference type="EMBL" id="MFLA01000004">
    <property type="protein sequence ID" value="OGG60663.1"/>
    <property type="molecule type" value="Genomic_DNA"/>
</dbReference>
<dbReference type="AlphaFoldDB" id="A0A1F6DGW1"/>
<name>A0A1F6DGW1_9BACT</name>